<evidence type="ECO:0000313" key="4">
    <source>
        <dbReference type="Proteomes" id="UP000784294"/>
    </source>
</evidence>
<dbReference type="AlphaFoldDB" id="A0A3S5AKC4"/>
<dbReference type="GO" id="GO:0016743">
    <property type="term" value="F:carboxyl- or carbamoyltransferase activity"/>
    <property type="evidence" value="ECO:0007669"/>
    <property type="project" value="InterPro"/>
</dbReference>
<feature type="domain" description="Aspartate/ornithine carbamoyltransferase Asp/Orn-binding" evidence="2">
    <location>
        <begin position="2"/>
        <end position="92"/>
    </location>
</feature>
<dbReference type="GO" id="GO:0016597">
    <property type="term" value="F:amino acid binding"/>
    <property type="evidence" value="ECO:0007669"/>
    <property type="project" value="InterPro"/>
</dbReference>
<dbReference type="GO" id="GO:0006520">
    <property type="term" value="P:amino acid metabolic process"/>
    <property type="evidence" value="ECO:0007669"/>
    <property type="project" value="InterPro"/>
</dbReference>
<reference evidence="3" key="1">
    <citation type="submission" date="2018-11" db="EMBL/GenBank/DDBJ databases">
        <authorList>
            <consortium name="Pathogen Informatics"/>
        </authorList>
    </citation>
    <scope>NUCLEOTIDE SEQUENCE</scope>
</reference>
<dbReference type="OrthoDB" id="6271465at2759"/>
<evidence type="ECO:0000256" key="1">
    <source>
        <dbReference type="ARBA" id="ARBA00022679"/>
    </source>
</evidence>
<dbReference type="PRINTS" id="PR00101">
    <property type="entry name" value="ATCASE"/>
</dbReference>
<comment type="caution">
    <text evidence="3">The sequence shown here is derived from an EMBL/GenBank/DDBJ whole genome shotgun (WGS) entry which is preliminary data.</text>
</comment>
<name>A0A3S5AKC4_9PLAT</name>
<accession>A0A3S5AKC4</accession>
<dbReference type="InterPro" id="IPR036901">
    <property type="entry name" value="Asp/Orn_carbamoylTrfase_sf"/>
</dbReference>
<dbReference type="Pfam" id="PF00185">
    <property type="entry name" value="OTCace"/>
    <property type="match status" value="1"/>
</dbReference>
<sequence length="99" mass="11121">MEESLPDTDVLYMTRVQLERMANNDISSQQAVAQGFVVTPELMTLAKPRDMIVLHPLPRVGEICPSFDSDSRAAYFRQAEYGVYVRMALLASLLAKRSV</sequence>
<protein>
    <recommendedName>
        <fullName evidence="2">Aspartate/ornithine carbamoyltransferase Asp/Orn-binding domain-containing protein</fullName>
    </recommendedName>
</protein>
<evidence type="ECO:0000259" key="2">
    <source>
        <dbReference type="Pfam" id="PF00185"/>
    </source>
</evidence>
<dbReference type="EMBL" id="CAAALY010077239">
    <property type="protein sequence ID" value="VEL25968.1"/>
    <property type="molecule type" value="Genomic_DNA"/>
</dbReference>
<dbReference type="PANTHER" id="PTHR45753:SF6">
    <property type="entry name" value="ASPARTATE CARBAMOYLTRANSFERASE"/>
    <property type="match status" value="1"/>
</dbReference>
<dbReference type="Gene3D" id="3.40.50.1370">
    <property type="entry name" value="Aspartate/ornithine carbamoyltransferase"/>
    <property type="match status" value="2"/>
</dbReference>
<keyword evidence="4" id="KW-1185">Reference proteome</keyword>
<dbReference type="PANTHER" id="PTHR45753">
    <property type="entry name" value="ORNITHINE CARBAMOYLTRANSFERASE, MITOCHONDRIAL"/>
    <property type="match status" value="1"/>
</dbReference>
<proteinExistence type="predicted"/>
<dbReference type="Proteomes" id="UP000784294">
    <property type="component" value="Unassembled WGS sequence"/>
</dbReference>
<dbReference type="SUPFAM" id="SSF53671">
    <property type="entry name" value="Aspartate/ornithine carbamoyltransferase"/>
    <property type="match status" value="1"/>
</dbReference>
<organism evidence="3 4">
    <name type="scientific">Protopolystoma xenopodis</name>
    <dbReference type="NCBI Taxonomy" id="117903"/>
    <lineage>
        <taxon>Eukaryota</taxon>
        <taxon>Metazoa</taxon>
        <taxon>Spiralia</taxon>
        <taxon>Lophotrochozoa</taxon>
        <taxon>Platyhelminthes</taxon>
        <taxon>Monogenea</taxon>
        <taxon>Polyopisthocotylea</taxon>
        <taxon>Polystomatidea</taxon>
        <taxon>Polystomatidae</taxon>
        <taxon>Protopolystoma</taxon>
    </lineage>
</organism>
<keyword evidence="1" id="KW-0808">Transferase</keyword>
<evidence type="ECO:0000313" key="3">
    <source>
        <dbReference type="EMBL" id="VEL25968.1"/>
    </source>
</evidence>
<gene>
    <name evidence="3" type="ORF">PXEA_LOCUS19408</name>
</gene>
<dbReference type="InterPro" id="IPR006131">
    <property type="entry name" value="Asp_carbamoyltransf_Asp/Orn-bd"/>
</dbReference>